<evidence type="ECO:0000256" key="1">
    <source>
        <dbReference type="SAM" id="MobiDB-lite"/>
    </source>
</evidence>
<dbReference type="Proteomes" id="UP001642540">
    <property type="component" value="Unassembled WGS sequence"/>
</dbReference>
<feature type="compositionally biased region" description="Low complexity" evidence="1">
    <location>
        <begin position="41"/>
        <end position="53"/>
    </location>
</feature>
<evidence type="ECO:0000313" key="3">
    <source>
        <dbReference type="Proteomes" id="UP001642540"/>
    </source>
</evidence>
<reference evidence="2 3" key="1">
    <citation type="submission" date="2024-08" db="EMBL/GenBank/DDBJ databases">
        <authorList>
            <person name="Cucini C."/>
            <person name="Frati F."/>
        </authorList>
    </citation>
    <scope>NUCLEOTIDE SEQUENCE [LARGE SCALE GENOMIC DNA]</scope>
</reference>
<feature type="region of interest" description="Disordered" evidence="1">
    <location>
        <begin position="1"/>
        <end position="77"/>
    </location>
</feature>
<organism evidence="2 3">
    <name type="scientific">Orchesella dallaii</name>
    <dbReference type="NCBI Taxonomy" id="48710"/>
    <lineage>
        <taxon>Eukaryota</taxon>
        <taxon>Metazoa</taxon>
        <taxon>Ecdysozoa</taxon>
        <taxon>Arthropoda</taxon>
        <taxon>Hexapoda</taxon>
        <taxon>Collembola</taxon>
        <taxon>Entomobryomorpha</taxon>
        <taxon>Entomobryoidea</taxon>
        <taxon>Orchesellidae</taxon>
        <taxon>Orchesellinae</taxon>
        <taxon>Orchesella</taxon>
    </lineage>
</organism>
<keyword evidence="3" id="KW-1185">Reference proteome</keyword>
<evidence type="ECO:0000313" key="2">
    <source>
        <dbReference type="EMBL" id="CAL8111574.1"/>
    </source>
</evidence>
<dbReference type="EMBL" id="CAXLJM020000046">
    <property type="protein sequence ID" value="CAL8111574.1"/>
    <property type="molecule type" value="Genomic_DNA"/>
</dbReference>
<protein>
    <submittedName>
        <fullName evidence="2">Uncharacterized protein</fullName>
    </submittedName>
</protein>
<name>A0ABP1QWF4_9HEXA</name>
<accession>A0ABP1QWF4</accession>
<sequence length="230" mass="25524">MDRLLSNMRNTPSRFSEGRTVIPGPMPTSSSSQGRILTERSVSSSFGSPSRNSQIILPPPPPMRNYNHHGSSQSLSQLQPVGLTPMSSPASILRTDMSQMVSWLTSNTSNSNFSSNMSQTYSYSSLPMSGVAYEDFEAPQMPKPYRELSTMDCAHMLGKAIRSIIVHTCNDEFRQQCFSKLGVASSAEVEREIRTRLSSMVVASEQKKQAAITYRQDDQDHSDADEEEEV</sequence>
<gene>
    <name evidence="2" type="ORF">ODALV1_LOCUS15163</name>
</gene>
<feature type="region of interest" description="Disordered" evidence="1">
    <location>
        <begin position="208"/>
        <end position="230"/>
    </location>
</feature>
<proteinExistence type="predicted"/>
<comment type="caution">
    <text evidence="2">The sequence shown here is derived from an EMBL/GenBank/DDBJ whole genome shotgun (WGS) entry which is preliminary data.</text>
</comment>